<evidence type="ECO:0000313" key="10">
    <source>
        <dbReference type="Proteomes" id="UP000664601"/>
    </source>
</evidence>
<feature type="transmembrane region" description="Helical" evidence="7">
    <location>
        <begin position="47"/>
        <end position="67"/>
    </location>
</feature>
<dbReference type="InterPro" id="IPR011701">
    <property type="entry name" value="MFS"/>
</dbReference>
<keyword evidence="10" id="KW-1185">Reference proteome</keyword>
<dbReference type="Proteomes" id="UP000664601">
    <property type="component" value="Unassembled WGS sequence"/>
</dbReference>
<keyword evidence="6 7" id="KW-0472">Membrane</keyword>
<evidence type="ECO:0000256" key="2">
    <source>
        <dbReference type="ARBA" id="ARBA00022448"/>
    </source>
</evidence>
<sequence length="391" mass="41590">MSDKRNRFLLPLLVWGVFGILTTEMGVIGILPSFADKYNVSISQAGMLVSLFALGVAIAGPTLPLLFSRFDRKKSMLAAAGVFVVGNIVTILAPSFEIALLARIIPAFFHPIYCSLALTIAGETADKKEAPKAVSKVIMGVSAGMVFGVPISSLIASATNLEIALLFFTFLNGMTFLLTLILVPALPPKEQLSYGKQLSVLKRPVTWLALLCALGIGAGLNGVYSYLAEFLGTITQIVGSTQSTVLFTFGLTSLLGNYLAGRVLSTNANKLIFAYPFLLASIYVLLIIFGNHSLLIYPIAALWGMLFGIGNNTQQYIATKNIPDAPEFANGLYLASGNLGTTIGTAVGGVVISTVGIQLIPLCGIAFMGTFLLIIVLLNMNQRRVGLLKND</sequence>
<dbReference type="SUPFAM" id="SSF103473">
    <property type="entry name" value="MFS general substrate transporter"/>
    <property type="match status" value="1"/>
</dbReference>
<feature type="transmembrane region" description="Helical" evidence="7">
    <location>
        <begin position="207"/>
        <end position="227"/>
    </location>
</feature>
<keyword evidence="3" id="KW-1003">Cell membrane</keyword>
<feature type="transmembrane region" description="Helical" evidence="7">
    <location>
        <begin position="295"/>
        <end position="311"/>
    </location>
</feature>
<dbReference type="InterPro" id="IPR020846">
    <property type="entry name" value="MFS_dom"/>
</dbReference>
<evidence type="ECO:0000256" key="1">
    <source>
        <dbReference type="ARBA" id="ARBA00004651"/>
    </source>
</evidence>
<dbReference type="PANTHER" id="PTHR43124:SF3">
    <property type="entry name" value="CHLORAMPHENICOL EFFLUX PUMP RV0191"/>
    <property type="match status" value="1"/>
</dbReference>
<evidence type="ECO:0000256" key="7">
    <source>
        <dbReference type="SAM" id="Phobius"/>
    </source>
</evidence>
<accession>A0ABS3LE60</accession>
<evidence type="ECO:0000256" key="3">
    <source>
        <dbReference type="ARBA" id="ARBA00022475"/>
    </source>
</evidence>
<reference evidence="9 10" key="1">
    <citation type="submission" date="2021-03" db="EMBL/GenBank/DDBJ databases">
        <title>Enterococcal diversity collection.</title>
        <authorList>
            <person name="Gilmore M.S."/>
            <person name="Schwartzman J."/>
            <person name="Van Tyne D."/>
            <person name="Martin M."/>
            <person name="Earl A.M."/>
            <person name="Manson A.L."/>
            <person name="Straub T."/>
            <person name="Salamzade R."/>
            <person name="Saavedra J."/>
            <person name="Lebreton F."/>
            <person name="Prichula J."/>
            <person name="Schaufler K."/>
            <person name="Gaca A."/>
            <person name="Sgardioli B."/>
            <person name="Wagenaar J."/>
            <person name="Strong T."/>
        </authorList>
    </citation>
    <scope>NUCLEOTIDE SEQUENCE [LARGE SCALE GENOMIC DNA]</scope>
    <source>
        <strain evidence="9 10">669A</strain>
    </source>
</reference>
<dbReference type="PANTHER" id="PTHR43124">
    <property type="entry name" value="PURINE EFFLUX PUMP PBUE"/>
    <property type="match status" value="1"/>
</dbReference>
<keyword evidence="5 7" id="KW-1133">Transmembrane helix</keyword>
<comment type="caution">
    <text evidence="9">The sequence shown here is derived from an EMBL/GenBank/DDBJ whole genome shotgun (WGS) entry which is preliminary data.</text>
</comment>
<feature type="transmembrane region" description="Helical" evidence="7">
    <location>
        <begin position="239"/>
        <end position="260"/>
    </location>
</feature>
<comment type="subcellular location">
    <subcellularLocation>
        <location evidence="1">Cell membrane</location>
        <topology evidence="1">Multi-pass membrane protein</topology>
    </subcellularLocation>
</comment>
<name>A0ABS3LE60_9ENTE</name>
<dbReference type="PROSITE" id="PS50850">
    <property type="entry name" value="MFS"/>
    <property type="match status" value="1"/>
</dbReference>
<feature type="transmembrane region" description="Helical" evidence="7">
    <location>
        <begin position="12"/>
        <end position="35"/>
    </location>
</feature>
<feature type="transmembrane region" description="Helical" evidence="7">
    <location>
        <begin position="133"/>
        <end position="157"/>
    </location>
</feature>
<keyword evidence="2" id="KW-0813">Transport</keyword>
<dbReference type="EMBL" id="JAFREM010000021">
    <property type="protein sequence ID" value="MBO1307323.1"/>
    <property type="molecule type" value="Genomic_DNA"/>
</dbReference>
<feature type="transmembrane region" description="Helical" evidence="7">
    <location>
        <begin position="272"/>
        <end position="289"/>
    </location>
</feature>
<evidence type="ECO:0000313" key="9">
    <source>
        <dbReference type="EMBL" id="MBO1307323.1"/>
    </source>
</evidence>
<feature type="transmembrane region" description="Helical" evidence="7">
    <location>
        <begin position="359"/>
        <end position="380"/>
    </location>
</feature>
<dbReference type="RefSeq" id="WP_207674249.1">
    <property type="nucleotide sequence ID" value="NZ_JAFREM010000021.1"/>
</dbReference>
<dbReference type="Gene3D" id="1.20.1250.20">
    <property type="entry name" value="MFS general substrate transporter like domains"/>
    <property type="match status" value="1"/>
</dbReference>
<dbReference type="Pfam" id="PF07690">
    <property type="entry name" value="MFS_1"/>
    <property type="match status" value="1"/>
</dbReference>
<protein>
    <submittedName>
        <fullName evidence="9">MFS transporter</fullName>
    </submittedName>
</protein>
<dbReference type="InterPro" id="IPR050189">
    <property type="entry name" value="MFS_Efflux_Transporters"/>
</dbReference>
<evidence type="ECO:0000259" key="8">
    <source>
        <dbReference type="PROSITE" id="PS50850"/>
    </source>
</evidence>
<dbReference type="InterPro" id="IPR036259">
    <property type="entry name" value="MFS_trans_sf"/>
</dbReference>
<keyword evidence="4 7" id="KW-0812">Transmembrane</keyword>
<feature type="transmembrane region" description="Helical" evidence="7">
    <location>
        <begin position="332"/>
        <end position="353"/>
    </location>
</feature>
<feature type="transmembrane region" description="Helical" evidence="7">
    <location>
        <begin position="76"/>
        <end position="94"/>
    </location>
</feature>
<evidence type="ECO:0000256" key="6">
    <source>
        <dbReference type="ARBA" id="ARBA00023136"/>
    </source>
</evidence>
<organism evidence="9 10">
    <name type="scientific">Candidatus Enterococcus moelleringii</name>
    <dbReference type="NCBI Taxonomy" id="2815325"/>
    <lineage>
        <taxon>Bacteria</taxon>
        <taxon>Bacillati</taxon>
        <taxon>Bacillota</taxon>
        <taxon>Bacilli</taxon>
        <taxon>Lactobacillales</taxon>
        <taxon>Enterococcaceae</taxon>
        <taxon>Enterococcus</taxon>
    </lineage>
</organism>
<evidence type="ECO:0000256" key="5">
    <source>
        <dbReference type="ARBA" id="ARBA00022989"/>
    </source>
</evidence>
<feature type="transmembrane region" description="Helical" evidence="7">
    <location>
        <begin position="163"/>
        <end position="186"/>
    </location>
</feature>
<feature type="domain" description="Major facilitator superfamily (MFS) profile" evidence="8">
    <location>
        <begin position="7"/>
        <end position="381"/>
    </location>
</feature>
<dbReference type="CDD" id="cd17324">
    <property type="entry name" value="MFS_NepI_like"/>
    <property type="match status" value="1"/>
</dbReference>
<feature type="transmembrane region" description="Helical" evidence="7">
    <location>
        <begin position="100"/>
        <end position="121"/>
    </location>
</feature>
<evidence type="ECO:0000256" key="4">
    <source>
        <dbReference type="ARBA" id="ARBA00022692"/>
    </source>
</evidence>
<proteinExistence type="predicted"/>
<gene>
    <name evidence="9" type="ORF">JZO70_14185</name>
</gene>